<evidence type="ECO:0000313" key="3">
    <source>
        <dbReference type="Proteomes" id="UP000003786"/>
    </source>
</evidence>
<keyword evidence="1" id="KW-0812">Transmembrane</keyword>
<dbReference type="RefSeq" id="XP_009691868.1">
    <property type="nucleotide sequence ID" value="XM_009693573.1"/>
</dbReference>
<keyword evidence="1" id="KW-0472">Membrane</keyword>
<dbReference type="EMBL" id="AP011948">
    <property type="protein sequence ID" value="BAM41567.1"/>
    <property type="molecule type" value="Genomic_DNA"/>
</dbReference>
<feature type="transmembrane region" description="Helical" evidence="1">
    <location>
        <begin position="37"/>
        <end position="59"/>
    </location>
</feature>
<proteinExistence type="predicted"/>
<dbReference type="OrthoDB" id="5989428at2759"/>
<dbReference type="VEuPathDB" id="PiroplasmaDB:TOT_030000830"/>
<gene>
    <name evidence="2" type="ORF">TOT_030000830</name>
</gene>
<evidence type="ECO:0000256" key="1">
    <source>
        <dbReference type="SAM" id="Phobius"/>
    </source>
</evidence>
<keyword evidence="1" id="KW-1133">Transmembrane helix</keyword>
<dbReference type="KEGG" id="tot:TOT_030000830"/>
<name>J4CDQ8_THEOR</name>
<evidence type="ECO:0000313" key="2">
    <source>
        <dbReference type="EMBL" id="BAM41567.1"/>
    </source>
</evidence>
<dbReference type="Proteomes" id="UP000003786">
    <property type="component" value="Chromosome 3"/>
</dbReference>
<dbReference type="AlphaFoldDB" id="J4CDQ8"/>
<dbReference type="GeneID" id="20715974"/>
<protein>
    <submittedName>
        <fullName evidence="2">Uncharacterized protein</fullName>
    </submittedName>
</protein>
<organism evidence="2 3">
    <name type="scientific">Theileria orientalis strain Shintoku</name>
    <dbReference type="NCBI Taxonomy" id="869250"/>
    <lineage>
        <taxon>Eukaryota</taxon>
        <taxon>Sar</taxon>
        <taxon>Alveolata</taxon>
        <taxon>Apicomplexa</taxon>
        <taxon>Aconoidasida</taxon>
        <taxon>Piroplasmida</taxon>
        <taxon>Theileriidae</taxon>
        <taxon>Theileria</taxon>
    </lineage>
</organism>
<reference evidence="2 3" key="1">
    <citation type="journal article" date="2012" name="MBio">
        <title>Comparative genome analysis of three eukaryotic parasites with differing abilities to transform leukocytes reveals key mediators of Theileria-induced leukocyte transformation.</title>
        <authorList>
            <person name="Hayashida K."/>
            <person name="Hara Y."/>
            <person name="Abe T."/>
            <person name="Yamasaki C."/>
            <person name="Toyoda A."/>
            <person name="Kosuge T."/>
            <person name="Suzuki Y."/>
            <person name="Sato Y."/>
            <person name="Kawashima S."/>
            <person name="Katayama T."/>
            <person name="Wakaguri H."/>
            <person name="Inoue N."/>
            <person name="Homma K."/>
            <person name="Tada-Umezaki M."/>
            <person name="Yagi Y."/>
            <person name="Fujii Y."/>
            <person name="Habara T."/>
            <person name="Kanehisa M."/>
            <person name="Watanabe H."/>
            <person name="Ito K."/>
            <person name="Gojobori T."/>
            <person name="Sugawara H."/>
            <person name="Imanishi T."/>
            <person name="Weir W."/>
            <person name="Gardner M."/>
            <person name="Pain A."/>
            <person name="Shiels B."/>
            <person name="Hattori M."/>
            <person name="Nene V."/>
            <person name="Sugimoto C."/>
        </authorList>
    </citation>
    <scope>NUCLEOTIDE SEQUENCE [LARGE SCALE GENOMIC DNA]</scope>
    <source>
        <strain evidence="2 3">Shintoku</strain>
    </source>
</reference>
<feature type="transmembrane region" description="Helical" evidence="1">
    <location>
        <begin position="6"/>
        <end position="25"/>
    </location>
</feature>
<accession>J4CDQ8</accession>
<sequence length="106" mass="12253">MIAYRQVMPVIGICFLPVAVAYTANWYHSIFCNSIQYLLAAFRIFLFHIMPSNSILYLPISSTSIYQHLLTFNIVQCLLPTFNSINQRPMSSTIIYHHLPTSYSIF</sequence>
<keyword evidence="3" id="KW-1185">Reference proteome</keyword>